<dbReference type="EMBL" id="VCEA01018143">
    <property type="protein sequence ID" value="KAB0336660.1"/>
    <property type="molecule type" value="Genomic_DNA"/>
</dbReference>
<evidence type="ECO:0000256" key="1">
    <source>
        <dbReference type="ARBA" id="ARBA00023242"/>
    </source>
</evidence>
<evidence type="ECO:0000313" key="5">
    <source>
        <dbReference type="EMBL" id="KAB0336660.1"/>
    </source>
</evidence>
<dbReference type="Proteomes" id="UP000326458">
    <property type="component" value="Unassembled WGS sequence"/>
</dbReference>
<feature type="domain" description="SCAN box" evidence="3">
    <location>
        <begin position="47"/>
        <end position="86"/>
    </location>
</feature>
<dbReference type="GO" id="GO:0005634">
    <property type="term" value="C:nucleus"/>
    <property type="evidence" value="ECO:0007669"/>
    <property type="project" value="UniProtKB-SubCell"/>
</dbReference>
<dbReference type="PANTHER" id="PTHR45935:SF29">
    <property type="entry name" value="SCAN BOX DOMAIN-CONTAINING PROTEIN"/>
    <property type="match status" value="1"/>
</dbReference>
<keyword evidence="6" id="KW-1185">Reference proteome</keyword>
<evidence type="ECO:0000313" key="6">
    <source>
        <dbReference type="Proteomes" id="UP000326458"/>
    </source>
</evidence>
<dbReference type="InterPro" id="IPR003309">
    <property type="entry name" value="SCAN_dom"/>
</dbReference>
<feature type="non-terminal residue" evidence="4">
    <location>
        <position position="104"/>
    </location>
</feature>
<dbReference type="InterPro" id="IPR038269">
    <property type="entry name" value="SCAN_sf"/>
</dbReference>
<sequence length="104" mass="12341">MHPLSKLMTISKPHNLAHEQSEVLRANMSWQQETIPVMETDDCEASRQKFRHFQYLEVSGPREALSQLWELSLQWLRPEIQVRTWVNLQHPKNSKELMIPSNHL</sequence>
<dbReference type="EMBL" id="VCEA01018144">
    <property type="protein sequence ID" value="KAB0336659.1"/>
    <property type="molecule type" value="Genomic_DNA"/>
</dbReference>
<evidence type="ECO:0000313" key="4">
    <source>
        <dbReference type="EMBL" id="KAB0336659.1"/>
    </source>
</evidence>
<dbReference type="Gene3D" id="1.10.4020.10">
    <property type="entry name" value="DNA breaking-rejoining enzymes"/>
    <property type="match status" value="1"/>
</dbReference>
<dbReference type="InterPro" id="IPR050916">
    <property type="entry name" value="SCAN-C2H2_zinc_finger"/>
</dbReference>
<comment type="subcellular location">
    <subcellularLocation>
        <location evidence="2">Nucleus</location>
    </subcellularLocation>
</comment>
<dbReference type="AlphaFoldDB" id="A0A5N3UK58"/>
<dbReference type="SMART" id="SM00431">
    <property type="entry name" value="SCAN"/>
    <property type="match status" value="1"/>
</dbReference>
<evidence type="ECO:0000259" key="3">
    <source>
        <dbReference type="PROSITE" id="PS50804"/>
    </source>
</evidence>
<dbReference type="Pfam" id="PF02023">
    <property type="entry name" value="SCAN"/>
    <property type="match status" value="1"/>
</dbReference>
<name>A0A5N3UK58_MUNMU</name>
<proteinExistence type="predicted"/>
<dbReference type="PANTHER" id="PTHR45935">
    <property type="entry name" value="PROTEIN ZBED8-RELATED"/>
    <property type="match status" value="1"/>
</dbReference>
<keyword evidence="1 2" id="KW-0539">Nucleus</keyword>
<dbReference type="PROSITE" id="PS50804">
    <property type="entry name" value="SCAN_BOX"/>
    <property type="match status" value="1"/>
</dbReference>
<evidence type="ECO:0000256" key="2">
    <source>
        <dbReference type="PROSITE-ProRule" id="PRU00187"/>
    </source>
</evidence>
<organism evidence="4 6">
    <name type="scientific">Muntiacus muntjak</name>
    <name type="common">Barking deer</name>
    <name type="synonym">Indian muntjac</name>
    <dbReference type="NCBI Taxonomy" id="9888"/>
    <lineage>
        <taxon>Eukaryota</taxon>
        <taxon>Metazoa</taxon>
        <taxon>Chordata</taxon>
        <taxon>Craniata</taxon>
        <taxon>Vertebrata</taxon>
        <taxon>Euteleostomi</taxon>
        <taxon>Mammalia</taxon>
        <taxon>Eutheria</taxon>
        <taxon>Laurasiatheria</taxon>
        <taxon>Artiodactyla</taxon>
        <taxon>Ruminantia</taxon>
        <taxon>Pecora</taxon>
        <taxon>Cervidae</taxon>
        <taxon>Muntiacinae</taxon>
        <taxon>Muntiacus</taxon>
    </lineage>
</organism>
<gene>
    <name evidence="5" type="ORF">FD754_025584</name>
    <name evidence="4" type="ORF">FD754_025585</name>
</gene>
<comment type="caution">
    <text evidence="4">The sequence shown here is derived from an EMBL/GenBank/DDBJ whole genome shotgun (WGS) entry which is preliminary data.</text>
</comment>
<dbReference type="SUPFAM" id="SSF47353">
    <property type="entry name" value="Retrovirus capsid dimerization domain-like"/>
    <property type="match status" value="1"/>
</dbReference>
<accession>A0A5N3UK58</accession>
<protein>
    <recommendedName>
        <fullName evidence="3">SCAN box domain-containing protein</fullName>
    </recommendedName>
</protein>
<reference evidence="4 6" key="1">
    <citation type="submission" date="2019-06" db="EMBL/GenBank/DDBJ databases">
        <title>Discovery of a novel chromosome fission-fusion reversal in muntjac.</title>
        <authorList>
            <person name="Mudd A.B."/>
            <person name="Bredeson J.V."/>
            <person name="Baum R."/>
            <person name="Hockemeyer D."/>
            <person name="Rokhsar D.S."/>
        </authorList>
    </citation>
    <scope>NUCLEOTIDE SEQUENCE [LARGE SCALE GENOMIC DNA]</scope>
    <source>
        <strain evidence="4">UTSW_UCB_Mm</strain>
        <tissue evidence="4">Fibroblast cell line</tissue>
    </source>
</reference>